<dbReference type="AlphaFoldDB" id="A0A9P0YM23"/>
<reference evidence="2" key="1">
    <citation type="submission" date="2022-07" db="EMBL/GenBank/DDBJ databases">
        <authorList>
            <person name="Macas J."/>
            <person name="Novak P."/>
            <person name="Neumann P."/>
        </authorList>
    </citation>
    <scope>NUCLEOTIDE SEQUENCE</scope>
</reference>
<protein>
    <submittedName>
        <fullName evidence="2">Uncharacterized protein</fullName>
    </submittedName>
</protein>
<name>A0A9P0YM23_CUSEU</name>
<dbReference type="EMBL" id="CAMAPE010000005">
    <property type="protein sequence ID" value="CAH9068094.1"/>
    <property type="molecule type" value="Genomic_DNA"/>
</dbReference>
<evidence type="ECO:0000313" key="3">
    <source>
        <dbReference type="Proteomes" id="UP001152484"/>
    </source>
</evidence>
<proteinExistence type="predicted"/>
<sequence>MGQESSEYHCEDERETKRIYDSEEDDATRTYDLSALKYCGTGPGTTFNFLIECYTKKLEEMRSLSKEEFLASLRPQSIGFSRGASKYRGPWGCKAPPQSLGGSN</sequence>
<comment type="caution">
    <text evidence="2">The sequence shown here is derived from an EMBL/GenBank/DDBJ whole genome shotgun (WGS) entry which is preliminary data.</text>
</comment>
<dbReference type="PANTHER" id="PTHR32467:SF97">
    <property type="entry name" value="ETHYLENE-RESPONSIVE TRANSCRIPTION FACTOR WRI1"/>
    <property type="match status" value="1"/>
</dbReference>
<feature type="region of interest" description="Disordered" evidence="1">
    <location>
        <begin position="1"/>
        <end position="24"/>
    </location>
</feature>
<dbReference type="Proteomes" id="UP001152484">
    <property type="component" value="Unassembled WGS sequence"/>
</dbReference>
<evidence type="ECO:0000256" key="1">
    <source>
        <dbReference type="SAM" id="MobiDB-lite"/>
    </source>
</evidence>
<keyword evidence="3" id="KW-1185">Reference proteome</keyword>
<feature type="region of interest" description="Disordered" evidence="1">
    <location>
        <begin position="82"/>
        <end position="104"/>
    </location>
</feature>
<gene>
    <name evidence="2" type="ORF">CEURO_LOCUS2722</name>
</gene>
<dbReference type="PANTHER" id="PTHR32467">
    <property type="entry name" value="AP2-LIKE ETHYLENE-RESPONSIVE TRANSCRIPTION FACTOR"/>
    <property type="match status" value="1"/>
</dbReference>
<evidence type="ECO:0000313" key="2">
    <source>
        <dbReference type="EMBL" id="CAH9068094.1"/>
    </source>
</evidence>
<feature type="compositionally biased region" description="Basic and acidic residues" evidence="1">
    <location>
        <begin position="1"/>
        <end position="21"/>
    </location>
</feature>
<organism evidence="2 3">
    <name type="scientific">Cuscuta europaea</name>
    <name type="common">European dodder</name>
    <dbReference type="NCBI Taxonomy" id="41803"/>
    <lineage>
        <taxon>Eukaryota</taxon>
        <taxon>Viridiplantae</taxon>
        <taxon>Streptophyta</taxon>
        <taxon>Embryophyta</taxon>
        <taxon>Tracheophyta</taxon>
        <taxon>Spermatophyta</taxon>
        <taxon>Magnoliopsida</taxon>
        <taxon>eudicotyledons</taxon>
        <taxon>Gunneridae</taxon>
        <taxon>Pentapetalae</taxon>
        <taxon>asterids</taxon>
        <taxon>lamiids</taxon>
        <taxon>Solanales</taxon>
        <taxon>Convolvulaceae</taxon>
        <taxon>Cuscuteae</taxon>
        <taxon>Cuscuta</taxon>
        <taxon>Cuscuta subgen. Cuscuta</taxon>
    </lineage>
</organism>
<accession>A0A9P0YM23</accession>
<dbReference type="OrthoDB" id="207175at2759"/>